<name>A0A1H1RGP6_9FLAO</name>
<reference evidence="2 3" key="1">
    <citation type="submission" date="2016-10" db="EMBL/GenBank/DDBJ databases">
        <authorList>
            <person name="Varghese N."/>
            <person name="Submissions S."/>
        </authorList>
    </citation>
    <scope>NUCLEOTIDE SEQUENCE [LARGE SCALE GENOMIC DNA]</scope>
    <source>
        <strain evidence="2 3">RHA_55</strain>
    </source>
</reference>
<accession>A0A1H1RGP6</accession>
<keyword evidence="3" id="KW-1185">Reference proteome</keyword>
<protein>
    <submittedName>
        <fullName evidence="2">Heat shock protein HslJ</fullName>
    </submittedName>
</protein>
<gene>
    <name evidence="2" type="ORF">SAMN04489797_1409</name>
</gene>
<dbReference type="PROSITE" id="PS51257">
    <property type="entry name" value="PROKAR_LIPOPROTEIN"/>
    <property type="match status" value="1"/>
</dbReference>
<organism evidence="2 3">
    <name type="scientific">Winogradskyella sediminis</name>
    <dbReference type="NCBI Taxonomy" id="1382466"/>
    <lineage>
        <taxon>Bacteria</taxon>
        <taxon>Pseudomonadati</taxon>
        <taxon>Bacteroidota</taxon>
        <taxon>Flavobacteriia</taxon>
        <taxon>Flavobacteriales</taxon>
        <taxon>Flavobacteriaceae</taxon>
        <taxon>Winogradskyella</taxon>
    </lineage>
</organism>
<proteinExistence type="predicted"/>
<feature type="domain" description="DUF306" evidence="1">
    <location>
        <begin position="34"/>
        <end position="124"/>
    </location>
</feature>
<dbReference type="Gene3D" id="2.40.128.270">
    <property type="match status" value="1"/>
</dbReference>
<keyword evidence="2" id="KW-0346">Stress response</keyword>
<dbReference type="Proteomes" id="UP000198963">
    <property type="component" value="Chromosome I"/>
</dbReference>
<dbReference type="InterPro" id="IPR005184">
    <property type="entry name" value="DUF306_Meta_HslJ"/>
</dbReference>
<sequence>MKFIISLFTLLLTVSSCDSSKKGIENSATMQDTLSGTYYITQMGNTDVSLNKLAISFDEKTNKVTGFSGCNSFFGSYSLENNSITFSNIATSKKMCPKDIMAVEMQFLKVLNQVHAFSIKGNIVSFLNNDIVLLKASSNSSTTKKSTVINDGYKTAVKYQTTSRGSYNFILISKDNILVSEDRHLQNIKTYSIDATEWNVLHKLIDAVNLEELSEVTPPSNNHQHDEALHATLSLQIGDIEYTSPGFDHGNPPKEIETLVNKVLSIKEKTVKQ</sequence>
<dbReference type="InterPro" id="IPR053147">
    <property type="entry name" value="Hsp_HslJ-like"/>
</dbReference>
<evidence type="ECO:0000313" key="2">
    <source>
        <dbReference type="EMBL" id="SDS34931.1"/>
    </source>
</evidence>
<dbReference type="InterPro" id="IPR038670">
    <property type="entry name" value="HslJ-like_sf"/>
</dbReference>
<dbReference type="STRING" id="1249933.SAMN04489797_1409"/>
<dbReference type="PANTHER" id="PTHR35535:SF1">
    <property type="entry name" value="HEAT SHOCK PROTEIN HSLJ"/>
    <property type="match status" value="1"/>
</dbReference>
<dbReference type="EMBL" id="LT629774">
    <property type="protein sequence ID" value="SDS34931.1"/>
    <property type="molecule type" value="Genomic_DNA"/>
</dbReference>
<evidence type="ECO:0000313" key="3">
    <source>
        <dbReference type="Proteomes" id="UP000198963"/>
    </source>
</evidence>
<dbReference type="AlphaFoldDB" id="A0A1H1RGP6"/>
<dbReference type="Pfam" id="PF03724">
    <property type="entry name" value="META"/>
    <property type="match status" value="1"/>
</dbReference>
<evidence type="ECO:0000259" key="1">
    <source>
        <dbReference type="Pfam" id="PF03724"/>
    </source>
</evidence>
<dbReference type="PANTHER" id="PTHR35535">
    <property type="entry name" value="HEAT SHOCK PROTEIN HSLJ"/>
    <property type="match status" value="1"/>
</dbReference>
<dbReference type="RefSeq" id="WP_092445615.1">
    <property type="nucleotide sequence ID" value="NZ_LT629774.1"/>
</dbReference>